<accession>A0A8X6KN67</accession>
<dbReference type="GO" id="GO:0009966">
    <property type="term" value="P:regulation of signal transduction"/>
    <property type="evidence" value="ECO:0007669"/>
    <property type="project" value="TreeGrafter"/>
</dbReference>
<dbReference type="InterPro" id="IPR001487">
    <property type="entry name" value="Bromodomain"/>
</dbReference>
<name>A0A8X6KN67_TRICU</name>
<dbReference type="Gene3D" id="2.30.30.140">
    <property type="match status" value="1"/>
</dbReference>
<evidence type="ECO:0000313" key="4">
    <source>
        <dbReference type="Proteomes" id="UP000887116"/>
    </source>
</evidence>
<dbReference type="InterPro" id="IPR013083">
    <property type="entry name" value="Znf_RING/FYVE/PHD"/>
</dbReference>
<dbReference type="InterPro" id="IPR047269">
    <property type="entry name" value="ZMY11"/>
</dbReference>
<reference evidence="3" key="1">
    <citation type="submission" date="2020-07" db="EMBL/GenBank/DDBJ databases">
        <title>Multicomponent nature underlies the extraordinary mechanical properties of spider dragline silk.</title>
        <authorList>
            <person name="Kono N."/>
            <person name="Nakamura H."/>
            <person name="Mori M."/>
            <person name="Yoshida Y."/>
            <person name="Ohtoshi R."/>
            <person name="Malay A.D."/>
            <person name="Moran D.A.P."/>
            <person name="Tomita M."/>
            <person name="Numata K."/>
            <person name="Arakawa K."/>
        </authorList>
    </citation>
    <scope>NUCLEOTIDE SEQUENCE</scope>
</reference>
<dbReference type="InterPro" id="IPR011011">
    <property type="entry name" value="Znf_FYVE_PHD"/>
</dbReference>
<dbReference type="Gene3D" id="3.30.40.10">
    <property type="entry name" value="Zinc/RING finger domain, C3HC4 (zinc finger)"/>
    <property type="match status" value="1"/>
</dbReference>
<evidence type="ECO:0000313" key="3">
    <source>
        <dbReference type="EMBL" id="GFQ78361.1"/>
    </source>
</evidence>
<protein>
    <submittedName>
        <fullName evidence="3">Protein kinase C-binding protein 1</fullName>
    </submittedName>
</protein>
<keyword evidence="1" id="KW-0103">Bromodomain</keyword>
<keyword evidence="3" id="KW-0808">Transferase</keyword>
<dbReference type="InterPro" id="IPR000313">
    <property type="entry name" value="PWWP_dom"/>
</dbReference>
<organism evidence="3 4">
    <name type="scientific">Trichonephila clavata</name>
    <name type="common">Joro spider</name>
    <name type="synonym">Nephila clavata</name>
    <dbReference type="NCBI Taxonomy" id="2740835"/>
    <lineage>
        <taxon>Eukaryota</taxon>
        <taxon>Metazoa</taxon>
        <taxon>Ecdysozoa</taxon>
        <taxon>Arthropoda</taxon>
        <taxon>Chelicerata</taxon>
        <taxon>Arachnida</taxon>
        <taxon>Araneae</taxon>
        <taxon>Araneomorphae</taxon>
        <taxon>Entelegynae</taxon>
        <taxon>Araneoidea</taxon>
        <taxon>Nephilidae</taxon>
        <taxon>Trichonephila</taxon>
    </lineage>
</organism>
<dbReference type="SUPFAM" id="SSF47370">
    <property type="entry name" value="Bromodomain"/>
    <property type="match status" value="1"/>
</dbReference>
<proteinExistence type="predicted"/>
<dbReference type="PANTHER" id="PTHR46379:SF1">
    <property type="entry name" value="ZINC FINGER MYND DOMAIN-CONTAINING PROTEIN 11"/>
    <property type="match status" value="1"/>
</dbReference>
<dbReference type="GO" id="GO:0005634">
    <property type="term" value="C:nucleus"/>
    <property type="evidence" value="ECO:0007669"/>
    <property type="project" value="TreeGrafter"/>
</dbReference>
<evidence type="ECO:0000259" key="2">
    <source>
        <dbReference type="PROSITE" id="PS50812"/>
    </source>
</evidence>
<dbReference type="SUPFAM" id="SSF63748">
    <property type="entry name" value="Tudor/PWWP/MBT"/>
    <property type="match status" value="1"/>
</dbReference>
<dbReference type="PROSITE" id="PS50812">
    <property type="entry name" value="PWWP"/>
    <property type="match status" value="1"/>
</dbReference>
<dbReference type="OrthoDB" id="298344at2759"/>
<sequence>MGEFDKNDQQLLDKYCWICHKPGQDINCYTCIRVYHDECLIRTSSEFTGLQVCPECQIRSLDGTNPPKFDLIKLKVQLRSVAIRVFQVKREKKEMFLRWPEDLGVGKLAKIIDFGILLDNLNKKVHYTKIPEFYADIKCMYHNCAIMFGTNSDQAKAAEQMRKLFKKELVDLEACQNCYFRLYCEESEELDPFVRLCDPPHDIVWAQLTGHPFWPAKSKSPRPPDLRYFIKAESFSVDVTNTGKNDQRVWSLDCGYLGR</sequence>
<dbReference type="PANTHER" id="PTHR46379">
    <property type="entry name" value="ZINC FINGER MYND DOMAIN-CONTAINING"/>
    <property type="match status" value="1"/>
</dbReference>
<feature type="domain" description="PWWP" evidence="2">
    <location>
        <begin position="200"/>
        <end position="250"/>
    </location>
</feature>
<comment type="caution">
    <text evidence="3">The sequence shown here is derived from an EMBL/GenBank/DDBJ whole genome shotgun (WGS) entry which is preliminary data.</text>
</comment>
<evidence type="ECO:0000256" key="1">
    <source>
        <dbReference type="ARBA" id="ARBA00023117"/>
    </source>
</evidence>
<keyword evidence="3" id="KW-0418">Kinase</keyword>
<dbReference type="AlphaFoldDB" id="A0A8X6KN67"/>
<gene>
    <name evidence="3" type="primary">ZMYND8_0</name>
    <name evidence="3" type="ORF">TNCT_271</name>
</gene>
<dbReference type="GO" id="GO:0034243">
    <property type="term" value="P:regulation of transcription elongation by RNA polymerase II"/>
    <property type="evidence" value="ECO:0007669"/>
    <property type="project" value="InterPro"/>
</dbReference>
<dbReference type="SMART" id="SM00297">
    <property type="entry name" value="BROMO"/>
    <property type="match status" value="1"/>
</dbReference>
<dbReference type="SUPFAM" id="SSF57903">
    <property type="entry name" value="FYVE/PHD zinc finger"/>
    <property type="match status" value="1"/>
</dbReference>
<dbReference type="Gene3D" id="1.20.920.10">
    <property type="entry name" value="Bromodomain-like"/>
    <property type="match status" value="1"/>
</dbReference>
<dbReference type="Pfam" id="PF00439">
    <property type="entry name" value="Bromodomain"/>
    <property type="match status" value="1"/>
</dbReference>
<dbReference type="Proteomes" id="UP000887116">
    <property type="component" value="Unassembled WGS sequence"/>
</dbReference>
<dbReference type="GO" id="GO:0016301">
    <property type="term" value="F:kinase activity"/>
    <property type="evidence" value="ECO:0007669"/>
    <property type="project" value="UniProtKB-KW"/>
</dbReference>
<dbReference type="EMBL" id="BMAO01002112">
    <property type="protein sequence ID" value="GFQ78361.1"/>
    <property type="molecule type" value="Genomic_DNA"/>
</dbReference>
<dbReference type="GO" id="GO:0003714">
    <property type="term" value="F:transcription corepressor activity"/>
    <property type="evidence" value="ECO:0007669"/>
    <property type="project" value="InterPro"/>
</dbReference>
<dbReference type="InterPro" id="IPR036427">
    <property type="entry name" value="Bromodomain-like_sf"/>
</dbReference>
<keyword evidence="4" id="KW-1185">Reference proteome</keyword>
<dbReference type="CDD" id="cd04369">
    <property type="entry name" value="Bromodomain"/>
    <property type="match status" value="1"/>
</dbReference>